<dbReference type="PANTHER" id="PTHR42673:SF4">
    <property type="entry name" value="MALEYLACETOACETATE ISOMERASE"/>
    <property type="match status" value="1"/>
</dbReference>
<evidence type="ECO:0000313" key="2">
    <source>
        <dbReference type="EMBL" id="MFC6035847.1"/>
    </source>
</evidence>
<dbReference type="InterPro" id="IPR004045">
    <property type="entry name" value="Glutathione_S-Trfase_N"/>
</dbReference>
<protein>
    <submittedName>
        <fullName evidence="2">Glutathione S-transferase family protein</fullName>
    </submittedName>
</protein>
<dbReference type="Gene3D" id="3.40.30.10">
    <property type="entry name" value="Glutaredoxin"/>
    <property type="match status" value="1"/>
</dbReference>
<dbReference type="Proteomes" id="UP001596116">
    <property type="component" value="Unassembled WGS sequence"/>
</dbReference>
<dbReference type="InterPro" id="IPR036282">
    <property type="entry name" value="Glutathione-S-Trfase_C_sf"/>
</dbReference>
<dbReference type="Pfam" id="PF13410">
    <property type="entry name" value="GST_C_2"/>
    <property type="match status" value="1"/>
</dbReference>
<dbReference type="CDD" id="cd03194">
    <property type="entry name" value="GST_C_3"/>
    <property type="match status" value="1"/>
</dbReference>
<accession>A0ABW1KZ26</accession>
<gene>
    <name evidence="2" type="ORF">ACFMB1_09850</name>
</gene>
<evidence type="ECO:0000259" key="1">
    <source>
        <dbReference type="PROSITE" id="PS50404"/>
    </source>
</evidence>
<dbReference type="SUPFAM" id="SSF52833">
    <property type="entry name" value="Thioredoxin-like"/>
    <property type="match status" value="1"/>
</dbReference>
<dbReference type="PROSITE" id="PS50404">
    <property type="entry name" value="GST_NTER"/>
    <property type="match status" value="1"/>
</dbReference>
<dbReference type="Gene3D" id="1.20.1050.10">
    <property type="match status" value="1"/>
</dbReference>
<dbReference type="Pfam" id="PF13409">
    <property type="entry name" value="GST_N_2"/>
    <property type="match status" value="1"/>
</dbReference>
<dbReference type="SFLD" id="SFLDS00019">
    <property type="entry name" value="Glutathione_Transferase_(cytos"/>
    <property type="match status" value="1"/>
</dbReference>
<organism evidence="2 3">
    <name type="scientific">Hyphococcus aureus</name>
    <dbReference type="NCBI Taxonomy" id="2666033"/>
    <lineage>
        <taxon>Bacteria</taxon>
        <taxon>Pseudomonadati</taxon>
        <taxon>Pseudomonadota</taxon>
        <taxon>Alphaproteobacteria</taxon>
        <taxon>Parvularculales</taxon>
        <taxon>Parvularculaceae</taxon>
        <taxon>Hyphococcus</taxon>
    </lineage>
</organism>
<dbReference type="InterPro" id="IPR036249">
    <property type="entry name" value="Thioredoxin-like_sf"/>
</dbReference>
<dbReference type="RefSeq" id="WP_379878516.1">
    <property type="nucleotide sequence ID" value="NZ_JBHPON010000001.1"/>
</dbReference>
<dbReference type="SUPFAM" id="SSF47616">
    <property type="entry name" value="GST C-terminal domain-like"/>
    <property type="match status" value="1"/>
</dbReference>
<keyword evidence="3" id="KW-1185">Reference proteome</keyword>
<name>A0ABW1KZ26_9PROT</name>
<feature type="domain" description="GST N-terminal" evidence="1">
    <location>
        <begin position="4"/>
        <end position="88"/>
    </location>
</feature>
<dbReference type="InterPro" id="IPR040079">
    <property type="entry name" value="Glutathione_S-Trfase"/>
</dbReference>
<dbReference type="PANTHER" id="PTHR42673">
    <property type="entry name" value="MALEYLACETOACETATE ISOMERASE"/>
    <property type="match status" value="1"/>
</dbReference>
<dbReference type="CDD" id="cd03043">
    <property type="entry name" value="GST_N_1"/>
    <property type="match status" value="1"/>
</dbReference>
<proteinExistence type="predicted"/>
<dbReference type="EMBL" id="JBHPON010000001">
    <property type="protein sequence ID" value="MFC6035847.1"/>
    <property type="molecule type" value="Genomic_DNA"/>
</dbReference>
<evidence type="ECO:0000313" key="3">
    <source>
        <dbReference type="Proteomes" id="UP001596116"/>
    </source>
</evidence>
<sequence length="218" mass="24432">MSDLTLTIGDKNLSSWSLRPWFLVTQAGIPFTEDNIKLDQLYSRKILNEKSPSGLVPFLTHKRAGGDFVVWDSLAIAEHLNDLFPEKQLWPEDINARAVARSVAAEMHSGFSALRNVWPMMFLREGLAHTTSGGVQKDIDRINELWTLCRKEYGADGDFLFGKFSIADAMYAPVVSRFVTYGPLELSPEASRYRDMMFALPAMKKWGDGARVELAAVG</sequence>
<comment type="caution">
    <text evidence="2">The sequence shown here is derived from an EMBL/GenBank/DDBJ whole genome shotgun (WGS) entry which is preliminary data.</text>
</comment>
<reference evidence="2 3" key="1">
    <citation type="submission" date="2024-09" db="EMBL/GenBank/DDBJ databases">
        <authorList>
            <person name="Zhang Z.-H."/>
        </authorList>
    </citation>
    <scope>NUCLEOTIDE SEQUENCE [LARGE SCALE GENOMIC DNA]</scope>
    <source>
        <strain evidence="2 3">HHTR114</strain>
    </source>
</reference>